<gene>
    <name evidence="6" type="ORF">D7322_15090</name>
</gene>
<feature type="domain" description="Thioredoxin" evidence="5">
    <location>
        <begin position="325"/>
        <end position="474"/>
    </location>
</feature>
<dbReference type="OrthoDB" id="9815205at2"/>
<protein>
    <submittedName>
        <fullName evidence="6">TlpA family protein disulfide reductase</fullName>
    </submittedName>
</protein>
<dbReference type="InterPro" id="IPR013766">
    <property type="entry name" value="Thioredoxin_domain"/>
</dbReference>
<dbReference type="InterPro" id="IPR050553">
    <property type="entry name" value="Thioredoxin_ResA/DsbE_sf"/>
</dbReference>
<keyword evidence="4" id="KW-0676">Redox-active center</keyword>
<evidence type="ECO:0000256" key="3">
    <source>
        <dbReference type="ARBA" id="ARBA00023157"/>
    </source>
</evidence>
<dbReference type="Gene3D" id="3.40.30.10">
    <property type="entry name" value="Glutaredoxin"/>
    <property type="match status" value="1"/>
</dbReference>
<dbReference type="GO" id="GO:0017004">
    <property type="term" value="P:cytochrome complex assembly"/>
    <property type="evidence" value="ECO:0007669"/>
    <property type="project" value="UniProtKB-KW"/>
</dbReference>
<dbReference type="EMBL" id="RBWS01000011">
    <property type="protein sequence ID" value="RKO70601.1"/>
    <property type="molecule type" value="Genomic_DNA"/>
</dbReference>
<reference evidence="6 7" key="1">
    <citation type="submission" date="2018-10" db="EMBL/GenBank/DDBJ databases">
        <title>Sphingobacterium sp. M05W1-28.</title>
        <authorList>
            <person name="Cai H."/>
        </authorList>
    </citation>
    <scope>NUCLEOTIDE SEQUENCE [LARGE SCALE GENOMIC DNA]</scope>
    <source>
        <strain evidence="6 7">M05W1-28</strain>
    </source>
</reference>
<sequence length="474" mass="54425">MRTRRNLNIYTCMLILLASVTVAKGQVKFVIPQFTSTQASDSIILYTAHDYLTRGIEEPSNKKVWKLSIGNKFSLDLGQEYSFLVIQNERFTNRNRPLLVKNGLEIYLSIDSTGRISLAKGQSKLVECQLKFEQLSKYPRSKNIKSTKNDVDNLLDARNYNRSRMDSILSAYALYLSEAEREMLRGNCAAGIDLALFSFLGHINSDNDIIAYAYNMFQQIVQDSIGTHYEEKSFFPALIGYYNFVREVNDLKFKRSLYGQKFIFKDLYNQIKAKTIGVVRDRAVTECILKEIQYDQFPIDYLDSALVFMKDSVSRMMILAQKESRAIGKRIYPFAFEDVKGRNIGLDDLKGKVVVIDFWFNGCLGCAKLGEAMEDVIEKFHAGNVIFLSVNVDKKRNNWIKGINTGIYTSPYSLNVYTNGLGKNHPFLLNYKYRSFPQLMIVDRHGKLVTTNATRPFGDERREELITTIENLLK</sequence>
<dbReference type="Pfam" id="PF00578">
    <property type="entry name" value="AhpC-TSA"/>
    <property type="match status" value="1"/>
</dbReference>
<comment type="caution">
    <text evidence="6">The sequence shown here is derived from an EMBL/GenBank/DDBJ whole genome shotgun (WGS) entry which is preliminary data.</text>
</comment>
<accession>A0A420VW82</accession>
<evidence type="ECO:0000313" key="6">
    <source>
        <dbReference type="EMBL" id="RKO70601.1"/>
    </source>
</evidence>
<dbReference type="CDD" id="cd02966">
    <property type="entry name" value="TlpA_like_family"/>
    <property type="match status" value="1"/>
</dbReference>
<dbReference type="GO" id="GO:0030313">
    <property type="term" value="C:cell envelope"/>
    <property type="evidence" value="ECO:0007669"/>
    <property type="project" value="UniProtKB-SubCell"/>
</dbReference>
<keyword evidence="3" id="KW-1015">Disulfide bond</keyword>
<dbReference type="PANTHER" id="PTHR42852:SF6">
    <property type="entry name" value="THIOL:DISULFIDE INTERCHANGE PROTEIN DSBE"/>
    <property type="match status" value="1"/>
</dbReference>
<evidence type="ECO:0000313" key="7">
    <source>
        <dbReference type="Proteomes" id="UP000282423"/>
    </source>
</evidence>
<evidence type="ECO:0000256" key="4">
    <source>
        <dbReference type="ARBA" id="ARBA00023284"/>
    </source>
</evidence>
<keyword evidence="2" id="KW-0201">Cytochrome c-type biogenesis</keyword>
<dbReference type="PANTHER" id="PTHR42852">
    <property type="entry name" value="THIOL:DISULFIDE INTERCHANGE PROTEIN DSBE"/>
    <property type="match status" value="1"/>
</dbReference>
<evidence type="ECO:0000256" key="2">
    <source>
        <dbReference type="ARBA" id="ARBA00022748"/>
    </source>
</evidence>
<dbReference type="AlphaFoldDB" id="A0A420VW82"/>
<name>A0A420VW82_9SPHI</name>
<dbReference type="InterPro" id="IPR036249">
    <property type="entry name" value="Thioredoxin-like_sf"/>
</dbReference>
<dbReference type="PROSITE" id="PS51352">
    <property type="entry name" value="THIOREDOXIN_2"/>
    <property type="match status" value="1"/>
</dbReference>
<dbReference type="SUPFAM" id="SSF52833">
    <property type="entry name" value="Thioredoxin-like"/>
    <property type="match status" value="1"/>
</dbReference>
<dbReference type="InterPro" id="IPR000866">
    <property type="entry name" value="AhpC/TSA"/>
</dbReference>
<comment type="subcellular location">
    <subcellularLocation>
        <location evidence="1">Cell envelope</location>
    </subcellularLocation>
</comment>
<organism evidence="6 7">
    <name type="scientific">Sphingobacterium puteale</name>
    <dbReference type="NCBI Taxonomy" id="2420510"/>
    <lineage>
        <taxon>Bacteria</taxon>
        <taxon>Pseudomonadati</taxon>
        <taxon>Bacteroidota</taxon>
        <taxon>Sphingobacteriia</taxon>
        <taxon>Sphingobacteriales</taxon>
        <taxon>Sphingobacteriaceae</taxon>
        <taxon>Sphingobacterium</taxon>
    </lineage>
</organism>
<keyword evidence="7" id="KW-1185">Reference proteome</keyword>
<evidence type="ECO:0000259" key="5">
    <source>
        <dbReference type="PROSITE" id="PS51352"/>
    </source>
</evidence>
<dbReference type="RefSeq" id="WP_121125123.1">
    <property type="nucleotide sequence ID" value="NZ_RBWS01000011.1"/>
</dbReference>
<dbReference type="Proteomes" id="UP000282423">
    <property type="component" value="Unassembled WGS sequence"/>
</dbReference>
<dbReference type="GO" id="GO:0016209">
    <property type="term" value="F:antioxidant activity"/>
    <property type="evidence" value="ECO:0007669"/>
    <property type="project" value="InterPro"/>
</dbReference>
<dbReference type="GO" id="GO:0016491">
    <property type="term" value="F:oxidoreductase activity"/>
    <property type="evidence" value="ECO:0007669"/>
    <property type="project" value="InterPro"/>
</dbReference>
<evidence type="ECO:0000256" key="1">
    <source>
        <dbReference type="ARBA" id="ARBA00004196"/>
    </source>
</evidence>
<proteinExistence type="predicted"/>